<evidence type="ECO:0000256" key="10">
    <source>
        <dbReference type="ARBA" id="ARBA00042639"/>
    </source>
</evidence>
<comment type="similarity">
    <text evidence="9">Belongs to the peroxiredoxin family. BCP/PrxQ subfamily.</text>
</comment>
<dbReference type="CDD" id="cd02970">
    <property type="entry name" value="PRX_like2"/>
    <property type="match status" value="1"/>
</dbReference>
<name>A0A166VZR5_9GAMM</name>
<proteinExistence type="inferred from homology"/>
<comment type="catalytic activity">
    <reaction evidence="11">
        <text>a hydroperoxide + [thioredoxin]-dithiol = an alcohol + [thioredoxin]-disulfide + H2O</text>
        <dbReference type="Rhea" id="RHEA:62620"/>
        <dbReference type="Rhea" id="RHEA-COMP:10698"/>
        <dbReference type="Rhea" id="RHEA-COMP:10700"/>
        <dbReference type="ChEBI" id="CHEBI:15377"/>
        <dbReference type="ChEBI" id="CHEBI:29950"/>
        <dbReference type="ChEBI" id="CHEBI:30879"/>
        <dbReference type="ChEBI" id="CHEBI:35924"/>
        <dbReference type="ChEBI" id="CHEBI:50058"/>
        <dbReference type="EC" id="1.11.1.24"/>
    </reaction>
</comment>
<keyword evidence="4" id="KW-0049">Antioxidant</keyword>
<dbReference type="GO" id="GO:0005737">
    <property type="term" value="C:cytoplasm"/>
    <property type="evidence" value="ECO:0007669"/>
    <property type="project" value="TreeGrafter"/>
</dbReference>
<dbReference type="SUPFAM" id="SSF52833">
    <property type="entry name" value="Thioredoxin-like"/>
    <property type="match status" value="1"/>
</dbReference>
<dbReference type="PROSITE" id="PS51352">
    <property type="entry name" value="THIOREDOXIN_2"/>
    <property type="match status" value="1"/>
</dbReference>
<dbReference type="Pfam" id="PF00578">
    <property type="entry name" value="AhpC-TSA"/>
    <property type="match status" value="1"/>
</dbReference>
<accession>A0A166VZR5</accession>
<keyword evidence="3" id="KW-0575">Peroxidase</keyword>
<dbReference type="InterPro" id="IPR013766">
    <property type="entry name" value="Thioredoxin_domain"/>
</dbReference>
<dbReference type="GO" id="GO:0008379">
    <property type="term" value="F:thioredoxin peroxidase activity"/>
    <property type="evidence" value="ECO:0007669"/>
    <property type="project" value="TreeGrafter"/>
</dbReference>
<evidence type="ECO:0000256" key="1">
    <source>
        <dbReference type="ARBA" id="ARBA00003330"/>
    </source>
</evidence>
<dbReference type="InterPro" id="IPR036249">
    <property type="entry name" value="Thioredoxin-like_sf"/>
</dbReference>
<reference evidence="13 14" key="1">
    <citation type="submission" date="2013-07" db="EMBL/GenBank/DDBJ databases">
        <title>Comparative Genomic and Metabolomic Analysis of Twelve Strains of Pseudoalteromonas luteoviolacea.</title>
        <authorList>
            <person name="Vynne N.G."/>
            <person name="Mansson M."/>
            <person name="Gram L."/>
        </authorList>
    </citation>
    <scope>NUCLEOTIDE SEQUENCE [LARGE SCALE GENOMIC DNA]</scope>
    <source>
        <strain evidence="13 14">DSM 6061</strain>
    </source>
</reference>
<evidence type="ECO:0000256" key="4">
    <source>
        <dbReference type="ARBA" id="ARBA00022862"/>
    </source>
</evidence>
<gene>
    <name evidence="13" type="ORF">N475_03135</name>
</gene>
<evidence type="ECO:0000256" key="6">
    <source>
        <dbReference type="ARBA" id="ARBA00023157"/>
    </source>
</evidence>
<sequence length="214" mass="24118">MASLAQALNEFKHSYEKSAPAEILETLSRNVSLLQEQRTLRASPQISEAMPNGTLYDNNGLAVSLHSLLQRPLIITFFRGGWCPYCMLELQAWEQLIKEQPLMPNLIAVSGEIPSFTKQVQKDNALSFPVLIDPSFTVMEKFGLVYEVNDALKQVLLKWGVDLTERTARKEFALPIPATYIVDTSGTVQYVFIEEDYTSRAEPEDVLAVYNSLK</sequence>
<evidence type="ECO:0000256" key="9">
    <source>
        <dbReference type="ARBA" id="ARBA00038489"/>
    </source>
</evidence>
<evidence type="ECO:0000256" key="11">
    <source>
        <dbReference type="ARBA" id="ARBA00049091"/>
    </source>
</evidence>
<dbReference type="GO" id="GO:0045454">
    <property type="term" value="P:cell redox homeostasis"/>
    <property type="evidence" value="ECO:0007669"/>
    <property type="project" value="TreeGrafter"/>
</dbReference>
<dbReference type="PATRIC" id="fig|1365250.3.peg.3400"/>
<keyword evidence="6" id="KW-1015">Disulfide bond</keyword>
<protein>
    <recommendedName>
        <fullName evidence="2">thioredoxin-dependent peroxiredoxin</fullName>
        <ecNumber evidence="2">1.11.1.24</ecNumber>
    </recommendedName>
    <alternativeName>
        <fullName evidence="8">Thioredoxin peroxidase</fullName>
    </alternativeName>
    <alternativeName>
        <fullName evidence="10">Thioredoxin-dependent peroxiredoxin Bcp</fullName>
    </alternativeName>
</protein>
<keyword evidence="7" id="KW-0676">Redox-active center</keyword>
<dbReference type="GeneID" id="57364570"/>
<dbReference type="EC" id="1.11.1.24" evidence="2"/>
<dbReference type="PANTHER" id="PTHR42801">
    <property type="entry name" value="THIOREDOXIN-DEPENDENT PEROXIDE REDUCTASE"/>
    <property type="match status" value="1"/>
</dbReference>
<dbReference type="EMBL" id="AUYB01000114">
    <property type="protein sequence ID" value="KZN35105.1"/>
    <property type="molecule type" value="Genomic_DNA"/>
</dbReference>
<dbReference type="RefSeq" id="WP_063365594.1">
    <property type="nucleotide sequence ID" value="NZ_AQHB01000013.1"/>
</dbReference>
<organism evidence="13 14">
    <name type="scientific">Pseudoalteromonas luteoviolacea DSM 6061</name>
    <dbReference type="NCBI Taxonomy" id="1365250"/>
    <lineage>
        <taxon>Bacteria</taxon>
        <taxon>Pseudomonadati</taxon>
        <taxon>Pseudomonadota</taxon>
        <taxon>Gammaproteobacteria</taxon>
        <taxon>Alteromonadales</taxon>
        <taxon>Pseudoalteromonadaceae</taxon>
        <taxon>Pseudoalteromonas</taxon>
    </lineage>
</organism>
<dbReference type="GO" id="GO:0034599">
    <property type="term" value="P:cellular response to oxidative stress"/>
    <property type="evidence" value="ECO:0007669"/>
    <property type="project" value="TreeGrafter"/>
</dbReference>
<dbReference type="Gene3D" id="3.40.30.10">
    <property type="entry name" value="Glutaredoxin"/>
    <property type="match status" value="1"/>
</dbReference>
<dbReference type="InterPro" id="IPR000866">
    <property type="entry name" value="AhpC/TSA"/>
</dbReference>
<evidence type="ECO:0000313" key="13">
    <source>
        <dbReference type="EMBL" id="KZN35105.1"/>
    </source>
</evidence>
<evidence type="ECO:0000259" key="12">
    <source>
        <dbReference type="PROSITE" id="PS51352"/>
    </source>
</evidence>
<feature type="domain" description="Thioredoxin" evidence="12">
    <location>
        <begin position="44"/>
        <end position="214"/>
    </location>
</feature>
<evidence type="ECO:0000256" key="2">
    <source>
        <dbReference type="ARBA" id="ARBA00013017"/>
    </source>
</evidence>
<evidence type="ECO:0000256" key="5">
    <source>
        <dbReference type="ARBA" id="ARBA00023002"/>
    </source>
</evidence>
<evidence type="ECO:0000256" key="3">
    <source>
        <dbReference type="ARBA" id="ARBA00022559"/>
    </source>
</evidence>
<comment type="function">
    <text evidence="1">Thiol-specific peroxidase that catalyzes the reduction of hydrogen peroxide and organic hydroperoxides to water and alcohols, respectively. Plays a role in cell protection against oxidative stress by detoxifying peroxides and as sensor of hydrogen peroxide-mediated signaling events.</text>
</comment>
<evidence type="ECO:0000313" key="14">
    <source>
        <dbReference type="Proteomes" id="UP000076643"/>
    </source>
</evidence>
<dbReference type="AlphaFoldDB" id="A0A166VZR5"/>
<dbReference type="InterPro" id="IPR050924">
    <property type="entry name" value="Peroxiredoxin_BCP/PrxQ"/>
</dbReference>
<dbReference type="Proteomes" id="UP000076643">
    <property type="component" value="Unassembled WGS sequence"/>
</dbReference>
<dbReference type="PANTHER" id="PTHR42801:SF7">
    <property type="entry name" value="SLL1159 PROTEIN"/>
    <property type="match status" value="1"/>
</dbReference>
<evidence type="ECO:0000256" key="7">
    <source>
        <dbReference type="ARBA" id="ARBA00023284"/>
    </source>
</evidence>
<keyword evidence="5" id="KW-0560">Oxidoreductase</keyword>
<evidence type="ECO:0000256" key="8">
    <source>
        <dbReference type="ARBA" id="ARBA00032824"/>
    </source>
</evidence>
<keyword evidence="14" id="KW-1185">Reference proteome</keyword>
<comment type="caution">
    <text evidence="13">The sequence shown here is derived from an EMBL/GenBank/DDBJ whole genome shotgun (WGS) entry which is preliminary data.</text>
</comment>